<evidence type="ECO:0000256" key="6">
    <source>
        <dbReference type="SAM" id="Phobius"/>
    </source>
</evidence>
<dbReference type="Proteomes" id="UP000245609">
    <property type="component" value="Unassembled WGS sequence"/>
</dbReference>
<name>A0A2T9Z8Z5_9FUNG</name>
<keyword evidence="6" id="KW-0472">Membrane</keyword>
<keyword evidence="2" id="KW-0540">Nuclease</keyword>
<dbReference type="GO" id="GO:0005739">
    <property type="term" value="C:mitochondrion"/>
    <property type="evidence" value="ECO:0007669"/>
    <property type="project" value="TreeGrafter"/>
</dbReference>
<keyword evidence="4" id="KW-0378">Hydrolase</keyword>
<evidence type="ECO:0000256" key="5">
    <source>
        <dbReference type="ARBA" id="ARBA00022837"/>
    </source>
</evidence>
<gene>
    <name evidence="8" type="ORF">BB560_004599</name>
</gene>
<evidence type="ECO:0000259" key="7">
    <source>
        <dbReference type="PROSITE" id="PS50830"/>
    </source>
</evidence>
<dbReference type="OrthoDB" id="430293at2759"/>
<dbReference type="InterPro" id="IPR016071">
    <property type="entry name" value="Staphylococal_nuclease_OB-fold"/>
</dbReference>
<keyword evidence="5" id="KW-0106">Calcium</keyword>
<accession>A0A2T9Z8Z5</accession>
<comment type="caution">
    <text evidence="8">The sequence shown here is derived from an EMBL/GenBank/DDBJ whole genome shotgun (WGS) entry which is preliminary data.</text>
</comment>
<organism evidence="8 9">
    <name type="scientific">Smittium megazygosporum</name>
    <dbReference type="NCBI Taxonomy" id="133381"/>
    <lineage>
        <taxon>Eukaryota</taxon>
        <taxon>Fungi</taxon>
        <taxon>Fungi incertae sedis</taxon>
        <taxon>Zoopagomycota</taxon>
        <taxon>Kickxellomycotina</taxon>
        <taxon>Harpellomycetes</taxon>
        <taxon>Harpellales</taxon>
        <taxon>Legeriomycetaceae</taxon>
        <taxon>Smittium</taxon>
    </lineage>
</organism>
<keyword evidence="6" id="KW-1133">Transmembrane helix</keyword>
<evidence type="ECO:0000256" key="4">
    <source>
        <dbReference type="ARBA" id="ARBA00022801"/>
    </source>
</evidence>
<evidence type="ECO:0000256" key="3">
    <source>
        <dbReference type="ARBA" id="ARBA00022759"/>
    </source>
</evidence>
<keyword evidence="9" id="KW-1185">Reference proteome</keyword>
<dbReference type="PANTHER" id="PTHR12302:SF3">
    <property type="entry name" value="SERINE_THREONINE-PROTEIN KINASE 31"/>
    <property type="match status" value="1"/>
</dbReference>
<dbReference type="SMART" id="SM00318">
    <property type="entry name" value="SNc"/>
    <property type="match status" value="1"/>
</dbReference>
<keyword evidence="6" id="KW-0812">Transmembrane</keyword>
<sequence>MRDEYDRVLYLGFLIGCTAAAVSYVIKKNYTRFNTALEIPKSYFNSKLIRGIVLDVADGDTIRLYHCPNLKPMWVINREMKLLKQRALFQNEKKSKGKYKLSDRTINVRLYGIDAPEIGHFGNANQPLSIESRDYLKQMILGKKVTLMPLKIDIYSRVIGVVNFRSYYFFKKDLSVEMIKNGFAQVYEGQDLVFHHNINYLQTLESDAKKKGVGVWSQSKKQYESPRDYKKRIRSN</sequence>
<dbReference type="Pfam" id="PF00565">
    <property type="entry name" value="SNase"/>
    <property type="match status" value="1"/>
</dbReference>
<keyword evidence="3" id="KW-0255">Endonuclease</keyword>
<dbReference type="Gene3D" id="2.40.50.90">
    <property type="match status" value="1"/>
</dbReference>
<dbReference type="PANTHER" id="PTHR12302">
    <property type="entry name" value="EBNA2 BINDING PROTEIN P100"/>
    <property type="match status" value="1"/>
</dbReference>
<reference evidence="8 9" key="1">
    <citation type="journal article" date="2018" name="MBio">
        <title>Comparative Genomics Reveals the Core Gene Toolbox for the Fungus-Insect Symbiosis.</title>
        <authorList>
            <person name="Wang Y."/>
            <person name="Stata M."/>
            <person name="Wang W."/>
            <person name="Stajich J.E."/>
            <person name="White M.M."/>
            <person name="Moncalvo J.M."/>
        </authorList>
    </citation>
    <scope>NUCLEOTIDE SEQUENCE [LARGE SCALE GENOMIC DNA]</scope>
    <source>
        <strain evidence="8 9">SC-DP-2</strain>
    </source>
</reference>
<evidence type="ECO:0000313" key="8">
    <source>
        <dbReference type="EMBL" id="PVV00997.1"/>
    </source>
</evidence>
<dbReference type="EMBL" id="MBFS01001458">
    <property type="protein sequence ID" value="PVV00997.1"/>
    <property type="molecule type" value="Genomic_DNA"/>
</dbReference>
<evidence type="ECO:0000313" key="9">
    <source>
        <dbReference type="Proteomes" id="UP000245609"/>
    </source>
</evidence>
<evidence type="ECO:0000256" key="2">
    <source>
        <dbReference type="ARBA" id="ARBA00022722"/>
    </source>
</evidence>
<dbReference type="SUPFAM" id="SSF50199">
    <property type="entry name" value="Staphylococcal nuclease"/>
    <property type="match status" value="1"/>
</dbReference>
<dbReference type="InterPro" id="IPR035437">
    <property type="entry name" value="SNase_OB-fold_sf"/>
</dbReference>
<feature type="transmembrane region" description="Helical" evidence="6">
    <location>
        <begin position="7"/>
        <end position="26"/>
    </location>
</feature>
<protein>
    <recommendedName>
        <fullName evidence="7">TNase-like domain-containing protein</fullName>
    </recommendedName>
</protein>
<feature type="domain" description="TNase-like" evidence="7">
    <location>
        <begin position="47"/>
        <end position="218"/>
    </location>
</feature>
<dbReference type="AlphaFoldDB" id="A0A2T9Z8Z5"/>
<dbReference type="STRING" id="133381.A0A2T9Z8Z5"/>
<evidence type="ECO:0000256" key="1">
    <source>
        <dbReference type="ARBA" id="ARBA00005435"/>
    </source>
</evidence>
<dbReference type="PROSITE" id="PS50830">
    <property type="entry name" value="TNASE_3"/>
    <property type="match status" value="1"/>
</dbReference>
<comment type="similarity">
    <text evidence="1">Belongs to the LCL3 family.</text>
</comment>
<proteinExistence type="inferred from homology"/>
<dbReference type="GO" id="GO:0004519">
    <property type="term" value="F:endonuclease activity"/>
    <property type="evidence" value="ECO:0007669"/>
    <property type="project" value="UniProtKB-KW"/>
</dbReference>
<dbReference type="GO" id="GO:0016787">
    <property type="term" value="F:hydrolase activity"/>
    <property type="evidence" value="ECO:0007669"/>
    <property type="project" value="UniProtKB-KW"/>
</dbReference>